<sequence length="102" mass="11662">MDDISVSPSKHRQRTARIDYHLLNDGSNEEALPEDRIVKKKIRYTAPRSVELLTPDDSASQLVEYVKGARVEAMNEKGLARLWMINSQSMSSLKRLTINLYT</sequence>
<dbReference type="EMBL" id="MU970060">
    <property type="protein sequence ID" value="KAK9323530.1"/>
    <property type="molecule type" value="Genomic_DNA"/>
</dbReference>
<reference evidence="2" key="1">
    <citation type="journal article" date="2024" name="Front. Bioeng. Biotechnol.">
        <title>Genome-scale model development and genomic sequencing of the oleaginous clade Lipomyces.</title>
        <authorList>
            <person name="Czajka J.J."/>
            <person name="Han Y."/>
            <person name="Kim J."/>
            <person name="Mondo S.J."/>
            <person name="Hofstad B.A."/>
            <person name="Robles A."/>
            <person name="Haridas S."/>
            <person name="Riley R."/>
            <person name="LaButti K."/>
            <person name="Pangilinan J."/>
            <person name="Andreopoulos W."/>
            <person name="Lipzen A."/>
            <person name="Yan J."/>
            <person name="Wang M."/>
            <person name="Ng V."/>
            <person name="Grigoriev I.V."/>
            <person name="Spatafora J.W."/>
            <person name="Magnuson J.K."/>
            <person name="Baker S.E."/>
            <person name="Pomraning K.R."/>
        </authorList>
    </citation>
    <scope>NUCLEOTIDE SEQUENCE [LARGE SCALE GENOMIC DNA]</scope>
    <source>
        <strain evidence="2">CBS 10300</strain>
    </source>
</reference>
<comment type="caution">
    <text evidence="1">The sequence shown here is derived from an EMBL/GenBank/DDBJ whole genome shotgun (WGS) entry which is preliminary data.</text>
</comment>
<dbReference type="Proteomes" id="UP001489719">
    <property type="component" value="Unassembled WGS sequence"/>
</dbReference>
<proteinExistence type="predicted"/>
<accession>A0ACC3TR98</accession>
<keyword evidence="2" id="KW-1185">Reference proteome</keyword>
<evidence type="ECO:0000313" key="1">
    <source>
        <dbReference type="EMBL" id="KAK9323530.1"/>
    </source>
</evidence>
<protein>
    <submittedName>
        <fullName evidence="1">Uncharacterized protein</fullName>
    </submittedName>
</protein>
<name>A0ACC3TR98_9ASCO</name>
<organism evidence="1 2">
    <name type="scientific">Lipomyces orientalis</name>
    <dbReference type="NCBI Taxonomy" id="1233043"/>
    <lineage>
        <taxon>Eukaryota</taxon>
        <taxon>Fungi</taxon>
        <taxon>Dikarya</taxon>
        <taxon>Ascomycota</taxon>
        <taxon>Saccharomycotina</taxon>
        <taxon>Lipomycetes</taxon>
        <taxon>Lipomycetales</taxon>
        <taxon>Lipomycetaceae</taxon>
        <taxon>Lipomyces</taxon>
    </lineage>
</organism>
<evidence type="ECO:0000313" key="2">
    <source>
        <dbReference type="Proteomes" id="UP001489719"/>
    </source>
</evidence>
<gene>
    <name evidence="1" type="ORF">V1517DRAFT_320103</name>
</gene>